<comment type="subcellular location">
    <subcellularLocation>
        <location evidence="1">Golgi apparatus membrane</location>
        <topology evidence="1">Single-pass type II membrane protein</topology>
    </subcellularLocation>
    <subcellularLocation>
        <location evidence="12">Golgi apparatus</location>
        <location evidence="12">Golgi stack membrane</location>
        <topology evidence="12">Single-pass type II membrane protein</topology>
    </subcellularLocation>
</comment>
<dbReference type="GO" id="GO:0032580">
    <property type="term" value="C:Golgi cisterna membrane"/>
    <property type="evidence" value="ECO:0007669"/>
    <property type="project" value="UniProtKB-SubCell"/>
</dbReference>
<comment type="caution">
    <text evidence="12">Lacks conserved residue(s) required for the propagation of feature annotation.</text>
</comment>
<dbReference type="GO" id="GO:0008417">
    <property type="term" value="F:fucosyltransferase activity"/>
    <property type="evidence" value="ECO:0007669"/>
    <property type="project" value="InterPro"/>
</dbReference>
<keyword evidence="10 12" id="KW-0472">Membrane</keyword>
<evidence type="ECO:0000256" key="2">
    <source>
        <dbReference type="ARBA" id="ARBA00004922"/>
    </source>
</evidence>
<evidence type="ECO:0000256" key="1">
    <source>
        <dbReference type="ARBA" id="ARBA00004323"/>
    </source>
</evidence>
<dbReference type="AlphaFoldDB" id="A0A818S0K6"/>
<dbReference type="InterPro" id="IPR001503">
    <property type="entry name" value="Glyco_trans_10"/>
</dbReference>
<keyword evidence="7" id="KW-0735">Signal-anchor</keyword>
<dbReference type="InterPro" id="IPR055270">
    <property type="entry name" value="Glyco_tran_10_C"/>
</dbReference>
<name>A0A818S0K6_9BILA</name>
<evidence type="ECO:0000256" key="6">
    <source>
        <dbReference type="ARBA" id="ARBA00022692"/>
    </source>
</evidence>
<keyword evidence="11" id="KW-0325">Glycoprotein</keyword>
<evidence type="ECO:0000256" key="8">
    <source>
        <dbReference type="ARBA" id="ARBA00022989"/>
    </source>
</evidence>
<dbReference type="PANTHER" id="PTHR48438:SF1">
    <property type="entry name" value="ALPHA-(1,3)-FUCOSYLTRANSFERASE C-RELATED"/>
    <property type="match status" value="1"/>
</dbReference>
<evidence type="ECO:0000313" key="16">
    <source>
        <dbReference type="Proteomes" id="UP000663868"/>
    </source>
</evidence>
<dbReference type="Gene3D" id="3.40.50.11660">
    <property type="entry name" value="Glycosyl transferase family 10, C-terminal domain"/>
    <property type="match status" value="1"/>
</dbReference>
<dbReference type="Proteomes" id="UP000663868">
    <property type="component" value="Unassembled WGS sequence"/>
</dbReference>
<dbReference type="InterPro" id="IPR038577">
    <property type="entry name" value="GT10-like_C_sf"/>
</dbReference>
<evidence type="ECO:0000256" key="12">
    <source>
        <dbReference type="RuleBase" id="RU003832"/>
    </source>
</evidence>
<feature type="transmembrane region" description="Helical" evidence="12">
    <location>
        <begin position="47"/>
        <end position="69"/>
    </location>
</feature>
<comment type="similarity">
    <text evidence="3 12">Belongs to the glycosyltransferase 10 family.</text>
</comment>
<keyword evidence="5 12" id="KW-0808">Transferase</keyword>
<evidence type="ECO:0000259" key="14">
    <source>
        <dbReference type="Pfam" id="PF17039"/>
    </source>
</evidence>
<evidence type="ECO:0000256" key="9">
    <source>
        <dbReference type="ARBA" id="ARBA00023034"/>
    </source>
</evidence>
<reference evidence="15" key="1">
    <citation type="submission" date="2021-02" db="EMBL/GenBank/DDBJ databases">
        <authorList>
            <person name="Nowell W R."/>
        </authorList>
    </citation>
    <scope>NUCLEOTIDE SEQUENCE</scope>
</reference>
<evidence type="ECO:0000256" key="10">
    <source>
        <dbReference type="ARBA" id="ARBA00023136"/>
    </source>
</evidence>
<keyword evidence="6 12" id="KW-0812">Transmembrane</keyword>
<protein>
    <recommendedName>
        <fullName evidence="12">Fucosyltransferase</fullName>
        <ecNumber evidence="12">2.4.1.-</ecNumber>
    </recommendedName>
</protein>
<evidence type="ECO:0000256" key="5">
    <source>
        <dbReference type="ARBA" id="ARBA00022679"/>
    </source>
</evidence>
<dbReference type="Pfam" id="PF00852">
    <property type="entry name" value="Glyco_transf_10"/>
    <property type="match status" value="1"/>
</dbReference>
<evidence type="ECO:0000256" key="3">
    <source>
        <dbReference type="ARBA" id="ARBA00008919"/>
    </source>
</evidence>
<dbReference type="GO" id="GO:0000139">
    <property type="term" value="C:Golgi membrane"/>
    <property type="evidence" value="ECO:0007669"/>
    <property type="project" value="UniProtKB-SubCell"/>
</dbReference>
<keyword evidence="4 12" id="KW-0328">Glycosyltransferase</keyword>
<feature type="domain" description="Fucosyltransferase N-terminal" evidence="14">
    <location>
        <begin position="133"/>
        <end position="233"/>
    </location>
</feature>
<accession>A0A818S0K6</accession>
<feature type="transmembrane region" description="Helical" evidence="12">
    <location>
        <begin position="24"/>
        <end position="41"/>
    </location>
</feature>
<dbReference type="Pfam" id="PF17039">
    <property type="entry name" value="Glyco_tran_10_N"/>
    <property type="match status" value="1"/>
</dbReference>
<proteinExistence type="inferred from homology"/>
<comment type="caution">
    <text evidence="15">The sequence shown here is derived from an EMBL/GenBank/DDBJ whole genome shotgun (WGS) entry which is preliminary data.</text>
</comment>
<keyword evidence="9 12" id="KW-0333">Golgi apparatus</keyword>
<gene>
    <name evidence="15" type="ORF">KXQ929_LOCUS8400</name>
</gene>
<dbReference type="SUPFAM" id="SSF53756">
    <property type="entry name" value="UDP-Glycosyltransferase/glycogen phosphorylase"/>
    <property type="match status" value="1"/>
</dbReference>
<evidence type="ECO:0000313" key="15">
    <source>
        <dbReference type="EMBL" id="CAF3662225.1"/>
    </source>
</evidence>
<organism evidence="15 16">
    <name type="scientific">Adineta steineri</name>
    <dbReference type="NCBI Taxonomy" id="433720"/>
    <lineage>
        <taxon>Eukaryota</taxon>
        <taxon>Metazoa</taxon>
        <taxon>Spiralia</taxon>
        <taxon>Gnathifera</taxon>
        <taxon>Rotifera</taxon>
        <taxon>Eurotatoria</taxon>
        <taxon>Bdelloidea</taxon>
        <taxon>Adinetida</taxon>
        <taxon>Adinetidae</taxon>
        <taxon>Adineta</taxon>
    </lineage>
</organism>
<evidence type="ECO:0000256" key="7">
    <source>
        <dbReference type="ARBA" id="ARBA00022968"/>
    </source>
</evidence>
<evidence type="ECO:0000256" key="11">
    <source>
        <dbReference type="ARBA" id="ARBA00023180"/>
    </source>
</evidence>
<dbReference type="PANTHER" id="PTHR48438">
    <property type="entry name" value="ALPHA-(1,3)-FUCOSYLTRANSFERASE C-RELATED"/>
    <property type="match status" value="1"/>
</dbReference>
<feature type="domain" description="Fucosyltransferase C-terminal" evidence="13">
    <location>
        <begin position="278"/>
        <end position="448"/>
    </location>
</feature>
<dbReference type="EC" id="2.4.1.-" evidence="12"/>
<dbReference type="EMBL" id="CAJOBB010000364">
    <property type="protein sequence ID" value="CAF3662225.1"/>
    <property type="molecule type" value="Genomic_DNA"/>
</dbReference>
<sequence length="463" mass="54238">MMVYLIIIEININMCQLMKYPKRFLFLCCISIITTIFYLLYGSSYSTALQSIPIPFTLLFLSDIIPFSLSSNVKRSKKFSKINLNDSQPLFQSRFYSDYPYLPIHIYTQNLTSLKNISKLILLGNGIFGDRKWGLSSIGQSSTNLMTELSCPFLSNYCEVTDNKTLFPEADAVVYHMRDDINLREARRYRQPEQRFVFALWESPAHTPNLKSYRNFFNWTMTYRFKSHIIAPYYSSNAYIHTSSDYYKFLIKENATKNLNLQFQKPIYRPSDSILEEKKLGTIAALISNPGGSSGRLMFIKHLKRYIDIKVYGRQGEPCPTNVNCMEFISKNYYFFLSFENSLCRDYTTEKFFTPIKYPIVPIVLGRTNYSYFIPSSGFIDTNDYTNLSSLAQYIKEIRQDKEKYLSFFSWKENYVWGISGFLTPLCDLCLRLHLDSKPNVIDDISAWWNDDACTRPRKFKRL</sequence>
<evidence type="ECO:0000259" key="13">
    <source>
        <dbReference type="Pfam" id="PF00852"/>
    </source>
</evidence>
<dbReference type="InterPro" id="IPR031481">
    <property type="entry name" value="Glyco_tran_10_N"/>
</dbReference>
<dbReference type="UniPathway" id="UPA00378"/>
<evidence type="ECO:0000256" key="4">
    <source>
        <dbReference type="ARBA" id="ARBA00022676"/>
    </source>
</evidence>
<comment type="pathway">
    <text evidence="2">Protein modification; protein glycosylation.</text>
</comment>
<keyword evidence="8 12" id="KW-1133">Transmembrane helix</keyword>